<dbReference type="GO" id="GO:0003723">
    <property type="term" value="F:RNA binding"/>
    <property type="evidence" value="ECO:0007669"/>
    <property type="project" value="TreeGrafter"/>
</dbReference>
<evidence type="ECO:0000256" key="3">
    <source>
        <dbReference type="SAM" id="Coils"/>
    </source>
</evidence>
<accession>A0A1I7SDH5</accession>
<dbReference type="InterPro" id="IPR014810">
    <property type="entry name" value="Fcf2_C"/>
</dbReference>
<dbReference type="GO" id="GO:0006396">
    <property type="term" value="P:RNA processing"/>
    <property type="evidence" value="ECO:0007669"/>
    <property type="project" value="TreeGrafter"/>
</dbReference>
<dbReference type="WBParaSite" id="BXY_1108000.1">
    <property type="protein sequence ID" value="BXY_1108000.1"/>
    <property type="gene ID" value="BXY_1108000"/>
</dbReference>
<feature type="domain" description="Fcf2 pre-rRNA processing C-terminal" evidence="5">
    <location>
        <begin position="71"/>
        <end position="106"/>
    </location>
</feature>
<evidence type="ECO:0000256" key="1">
    <source>
        <dbReference type="ARBA" id="ARBA00004604"/>
    </source>
</evidence>
<dbReference type="PANTHER" id="PTHR21686">
    <property type="entry name" value="DEOXYNUCLEOTIDYLTRANSFERASE TERMINAL-INTERACTING PROTEIN 2"/>
    <property type="match status" value="1"/>
</dbReference>
<organism evidence="6 7">
    <name type="scientific">Bursaphelenchus xylophilus</name>
    <name type="common">Pinewood nematode worm</name>
    <name type="synonym">Aphelenchoides xylophilus</name>
    <dbReference type="NCBI Taxonomy" id="6326"/>
    <lineage>
        <taxon>Eukaryota</taxon>
        <taxon>Metazoa</taxon>
        <taxon>Ecdysozoa</taxon>
        <taxon>Nematoda</taxon>
        <taxon>Chromadorea</taxon>
        <taxon>Rhabditida</taxon>
        <taxon>Tylenchina</taxon>
        <taxon>Tylenchomorpha</taxon>
        <taxon>Aphelenchoidea</taxon>
        <taxon>Aphelenchoididae</taxon>
        <taxon>Bursaphelenchus</taxon>
    </lineage>
</organism>
<keyword evidence="3" id="KW-0175">Coiled coil</keyword>
<feature type="coiled-coil region" evidence="3">
    <location>
        <begin position="83"/>
        <end position="110"/>
    </location>
</feature>
<dbReference type="Pfam" id="PF08640">
    <property type="entry name" value="U3_assoc_6"/>
    <property type="match status" value="1"/>
</dbReference>
<feature type="domain" description="U3 small nucleolar RNA-associated protein 6 N-terminal" evidence="4">
    <location>
        <begin position="9"/>
        <end position="65"/>
    </location>
</feature>
<comment type="subcellular location">
    <subcellularLocation>
        <location evidence="1">Nucleus</location>
        <location evidence="1">Nucleolus</location>
    </subcellularLocation>
</comment>
<sequence>MAEFAEESLEKLLPAFEVVSHSKLIAPEHVKEFINRCKRFEYRFQKRVKRENDWNDYIKYLKGFLTYWKINHADFYSSRMTKKERKQTMVEELMDDYKTLQKNKKRYSEIKAVEAQTRKRKGIPFQRFSKRKKNPV</sequence>
<evidence type="ECO:0000313" key="7">
    <source>
        <dbReference type="WBParaSite" id="BXY_1108000.1"/>
    </source>
</evidence>
<dbReference type="InterPro" id="IPR039883">
    <property type="entry name" value="Fcf2/DNTTIP2"/>
</dbReference>
<name>A0A1I7SDH5_BURXY</name>
<dbReference type="AlphaFoldDB" id="A0A1I7SDH5"/>
<dbReference type="PANTHER" id="PTHR21686:SF12">
    <property type="entry name" value="DEOXYNUCLEOTIDYLTRANSFERASE TERMINAL-INTERACTING PROTEIN 2"/>
    <property type="match status" value="1"/>
</dbReference>
<evidence type="ECO:0000256" key="2">
    <source>
        <dbReference type="ARBA" id="ARBA00023242"/>
    </source>
</evidence>
<evidence type="ECO:0000313" key="6">
    <source>
        <dbReference type="Proteomes" id="UP000095284"/>
    </source>
</evidence>
<dbReference type="GO" id="GO:0005730">
    <property type="term" value="C:nucleolus"/>
    <property type="evidence" value="ECO:0007669"/>
    <property type="project" value="UniProtKB-SubCell"/>
</dbReference>
<evidence type="ECO:0000259" key="5">
    <source>
        <dbReference type="Pfam" id="PF08698"/>
    </source>
</evidence>
<dbReference type="InterPro" id="IPR055347">
    <property type="entry name" value="UTP6_N"/>
</dbReference>
<reference evidence="7" key="1">
    <citation type="submission" date="2016-11" db="UniProtKB">
        <authorList>
            <consortium name="WormBaseParasite"/>
        </authorList>
    </citation>
    <scope>IDENTIFICATION</scope>
</reference>
<dbReference type="Proteomes" id="UP000095284">
    <property type="component" value="Unplaced"/>
</dbReference>
<dbReference type="Pfam" id="PF08698">
    <property type="entry name" value="Fcf2"/>
    <property type="match status" value="1"/>
</dbReference>
<proteinExistence type="predicted"/>
<evidence type="ECO:0000259" key="4">
    <source>
        <dbReference type="Pfam" id="PF08640"/>
    </source>
</evidence>
<protein>
    <submittedName>
        <fullName evidence="7">Fcf2 domain-containing protein</fullName>
    </submittedName>
</protein>
<keyword evidence="2" id="KW-0539">Nucleus</keyword>